<evidence type="ECO:0000313" key="1">
    <source>
        <dbReference type="EMBL" id="BBB24655.1"/>
    </source>
</evidence>
<evidence type="ECO:0000313" key="2">
    <source>
        <dbReference type="Proteomes" id="UP000595663"/>
    </source>
</evidence>
<dbReference type="AlphaFoldDB" id="A0A7R6SR12"/>
<gene>
    <name evidence="1" type="ORF">AMJAP_0056</name>
</gene>
<dbReference type="EMBL" id="AP014545">
    <property type="protein sequence ID" value="BBB24655.1"/>
    <property type="molecule type" value="Genomic_DNA"/>
</dbReference>
<name>A0A7R6SR12_9GAMM</name>
<sequence length="134" mass="14909">MKEMISKFSDLLDAVAKEDEPQRLLMLFAKAEGGSTNPKKQRKQQRGTIEPVMCVDKLPEEVGSFTQLVAEADNISKEWNFIIIAGLAGENGQAPTTEDADPYLNKMANGLAMGEDLSRYLIFDRSENPIVMQE</sequence>
<protein>
    <submittedName>
        <fullName evidence="1">Uncharacterized protein</fullName>
    </submittedName>
</protein>
<organism evidence="1 2">
    <name type="scientific">Amphritea japonica ATCC BAA-1530</name>
    <dbReference type="NCBI Taxonomy" id="1278309"/>
    <lineage>
        <taxon>Bacteria</taxon>
        <taxon>Pseudomonadati</taxon>
        <taxon>Pseudomonadota</taxon>
        <taxon>Gammaproteobacteria</taxon>
        <taxon>Oceanospirillales</taxon>
        <taxon>Oceanospirillaceae</taxon>
        <taxon>Amphritea</taxon>
    </lineage>
</organism>
<dbReference type="Proteomes" id="UP000595663">
    <property type="component" value="Chromosome"/>
</dbReference>
<reference evidence="1 2" key="1">
    <citation type="journal article" date="2008" name="Int. J. Syst. Evol. Microbiol.">
        <title>Amphritea japonica sp. nov. and Amphritea balenae sp. nov., isolated from the sediment adjacent to sperm whale carcasses off Kagoshima, Japan.</title>
        <authorList>
            <person name="Miyazaki M."/>
            <person name="Nogi Y."/>
            <person name="Fujiwara Y."/>
            <person name="Kawato M."/>
            <person name="Nagahama T."/>
            <person name="Kubokawa K."/>
            <person name="Horikoshi K."/>
        </authorList>
    </citation>
    <scope>NUCLEOTIDE SEQUENCE [LARGE SCALE GENOMIC DNA]</scope>
    <source>
        <strain evidence="1 2">ATCC BAA-1530</strain>
    </source>
</reference>
<keyword evidence="2" id="KW-1185">Reference proteome</keyword>
<accession>A0A7R6SR12</accession>
<proteinExistence type="predicted"/>
<dbReference type="KEGG" id="ajp:AMJAP_0056"/>